<sequence length="32" mass="3695">MQDEGAKGWMRQGETLEKMIYINPQGGTQHFL</sequence>
<organism evidence="1 2">
    <name type="scientific">Xylanibacter ruminicola</name>
    <name type="common">Prevotella ruminicola</name>
    <dbReference type="NCBI Taxonomy" id="839"/>
    <lineage>
        <taxon>Bacteria</taxon>
        <taxon>Pseudomonadati</taxon>
        <taxon>Bacteroidota</taxon>
        <taxon>Bacteroidia</taxon>
        <taxon>Bacteroidales</taxon>
        <taxon>Prevotellaceae</taxon>
        <taxon>Xylanibacter</taxon>
    </lineage>
</organism>
<evidence type="ECO:0000313" key="1">
    <source>
        <dbReference type="EMBL" id="SHK79246.1"/>
    </source>
</evidence>
<evidence type="ECO:0000313" key="2">
    <source>
        <dbReference type="Proteomes" id="UP000184130"/>
    </source>
</evidence>
<dbReference type="Proteomes" id="UP000184130">
    <property type="component" value="Unassembled WGS sequence"/>
</dbReference>
<accession>A0A1M6VD79</accession>
<gene>
    <name evidence="1" type="ORF">SAMN05216463_11253</name>
</gene>
<dbReference type="EMBL" id="FRBD01000012">
    <property type="protein sequence ID" value="SHK79246.1"/>
    <property type="molecule type" value="Genomic_DNA"/>
</dbReference>
<reference evidence="1 2" key="1">
    <citation type="submission" date="2016-11" db="EMBL/GenBank/DDBJ databases">
        <authorList>
            <person name="Jaros S."/>
            <person name="Januszkiewicz K."/>
            <person name="Wedrychowicz H."/>
        </authorList>
    </citation>
    <scope>NUCLEOTIDE SEQUENCE [LARGE SCALE GENOMIC DNA]</scope>
    <source>
        <strain evidence="1 2">KHT3</strain>
    </source>
</reference>
<name>A0A1M6VD79_XYLRU</name>
<dbReference type="AlphaFoldDB" id="A0A1M6VD79"/>
<proteinExistence type="predicted"/>
<protein>
    <submittedName>
        <fullName evidence="1">Uncharacterized protein</fullName>
    </submittedName>
</protein>